<organism evidence="1 2">
    <name type="scientific">Dysgonomonas hofstadii</name>
    <dbReference type="NCBI Taxonomy" id="637886"/>
    <lineage>
        <taxon>Bacteria</taxon>
        <taxon>Pseudomonadati</taxon>
        <taxon>Bacteroidota</taxon>
        <taxon>Bacteroidia</taxon>
        <taxon>Bacteroidales</taxon>
        <taxon>Dysgonomonadaceae</taxon>
        <taxon>Dysgonomonas</taxon>
    </lineage>
</organism>
<dbReference type="Proteomes" id="UP000555103">
    <property type="component" value="Unassembled WGS sequence"/>
</dbReference>
<evidence type="ECO:0000313" key="1">
    <source>
        <dbReference type="EMBL" id="MBB4036585.1"/>
    </source>
</evidence>
<protein>
    <submittedName>
        <fullName evidence="1">Uncharacterized protein</fullName>
    </submittedName>
</protein>
<evidence type="ECO:0000313" key="2">
    <source>
        <dbReference type="Proteomes" id="UP000555103"/>
    </source>
</evidence>
<gene>
    <name evidence="1" type="ORF">GGR21_002491</name>
</gene>
<accession>A0A840CUS2</accession>
<comment type="caution">
    <text evidence="1">The sequence shown here is derived from an EMBL/GenBank/DDBJ whole genome shotgun (WGS) entry which is preliminary data.</text>
</comment>
<keyword evidence="2" id="KW-1185">Reference proteome</keyword>
<name>A0A840CUS2_9BACT</name>
<dbReference type="EMBL" id="JACIEP010000008">
    <property type="protein sequence ID" value="MBB4036585.1"/>
    <property type="molecule type" value="Genomic_DNA"/>
</dbReference>
<proteinExistence type="predicted"/>
<reference evidence="1 2" key="1">
    <citation type="submission" date="2020-08" db="EMBL/GenBank/DDBJ databases">
        <title>Genomic Encyclopedia of Type Strains, Phase IV (KMG-IV): sequencing the most valuable type-strain genomes for metagenomic binning, comparative biology and taxonomic classification.</title>
        <authorList>
            <person name="Goeker M."/>
        </authorList>
    </citation>
    <scope>NUCLEOTIDE SEQUENCE [LARGE SCALE GENOMIC DNA]</scope>
    <source>
        <strain evidence="1 2">DSM 104969</strain>
    </source>
</reference>
<sequence length="59" mass="7045">MFEKYRITVIHIRGKGNVRVNHRTNCLKSYRQEVAKNNDVRVGQVSLTYEEKEVCYEEI</sequence>
<dbReference type="AlphaFoldDB" id="A0A840CUS2"/>